<proteinExistence type="inferred from homology"/>
<evidence type="ECO:0000313" key="4">
    <source>
        <dbReference type="EMBL" id="PIW66544.1"/>
    </source>
</evidence>
<dbReference type="GO" id="GO:0046961">
    <property type="term" value="F:proton-transporting ATPase activity, rotational mechanism"/>
    <property type="evidence" value="ECO:0007669"/>
    <property type="project" value="InterPro"/>
</dbReference>
<protein>
    <submittedName>
        <fullName evidence="4">V-type ATP synthase subunit D</fullName>
    </submittedName>
</protein>
<evidence type="ECO:0000313" key="5">
    <source>
        <dbReference type="Proteomes" id="UP000231267"/>
    </source>
</evidence>
<dbReference type="InterPro" id="IPR002699">
    <property type="entry name" value="V_ATPase_D"/>
</dbReference>
<dbReference type="NCBIfam" id="NF002565">
    <property type="entry name" value="PRK02195.1"/>
    <property type="match status" value="1"/>
</dbReference>
<dbReference type="EMBL" id="PFGP01000059">
    <property type="protein sequence ID" value="PIW66544.1"/>
    <property type="molecule type" value="Genomic_DNA"/>
</dbReference>
<gene>
    <name evidence="4" type="ORF">COW11_02750</name>
</gene>
<name>A0A2J0LI46_9BACT</name>
<evidence type="ECO:0000256" key="2">
    <source>
        <dbReference type="ARBA" id="ARBA00022448"/>
    </source>
</evidence>
<keyword evidence="2" id="KW-0813">Transport</keyword>
<dbReference type="NCBIfam" id="TIGR00309">
    <property type="entry name" value="V_ATPase_subD"/>
    <property type="match status" value="1"/>
</dbReference>
<dbReference type="Gene3D" id="1.10.287.3240">
    <property type="match status" value="1"/>
</dbReference>
<keyword evidence="3" id="KW-0406">Ion transport</keyword>
<evidence type="ECO:0000256" key="1">
    <source>
        <dbReference type="ARBA" id="ARBA00005850"/>
    </source>
</evidence>
<reference evidence="4 5" key="1">
    <citation type="submission" date="2017-09" db="EMBL/GenBank/DDBJ databases">
        <title>Depth-based differentiation of microbial function through sediment-hosted aquifers and enrichment of novel symbionts in the deep terrestrial subsurface.</title>
        <authorList>
            <person name="Probst A.J."/>
            <person name="Ladd B."/>
            <person name="Jarett J.K."/>
            <person name="Geller-Mcgrath D.E."/>
            <person name="Sieber C.M."/>
            <person name="Emerson J.B."/>
            <person name="Anantharaman K."/>
            <person name="Thomas B.C."/>
            <person name="Malmstrom R."/>
            <person name="Stieglmeier M."/>
            <person name="Klingl A."/>
            <person name="Woyke T."/>
            <person name="Ryan C.M."/>
            <person name="Banfield J.F."/>
        </authorList>
    </citation>
    <scope>NUCLEOTIDE SEQUENCE [LARGE SCALE GENOMIC DNA]</scope>
    <source>
        <strain evidence="4">CG12_big_fil_rev_8_21_14_0_65_43_15</strain>
    </source>
</reference>
<organism evidence="4 5">
    <name type="scientific">Candidatus Taenaricola geysiri</name>
    <dbReference type="NCBI Taxonomy" id="1974752"/>
    <lineage>
        <taxon>Bacteria</taxon>
        <taxon>Pseudomonadati</taxon>
        <taxon>Candidatus Omnitrophota</taxon>
        <taxon>Candidatus Taenaricola</taxon>
    </lineage>
</organism>
<comment type="caution">
    <text evidence="4">The sequence shown here is derived from an EMBL/GenBank/DDBJ whole genome shotgun (WGS) entry which is preliminary data.</text>
</comment>
<accession>A0A2J0LI46</accession>
<dbReference type="Proteomes" id="UP000231267">
    <property type="component" value="Unassembled WGS sequence"/>
</dbReference>
<sequence>MSKIKLTKGELKSQRDALKQYQRYLPTLQLKKQQLQVEILKHLALLEEKEHYEDLKRKAAEAWAGLLTESGVDIRQWISPKNIVTSSKNVAGADVPVFERAEFNEAQYDLFLMPLWVDHAIEALRQVVSLNREIEVIKKGTEILRHELRITAQRVNLFEKVKIPEAETAIRLIKIYIGDQLANSVGRSKIAKKKIGQLAEASL</sequence>
<evidence type="ECO:0000256" key="3">
    <source>
        <dbReference type="ARBA" id="ARBA00023065"/>
    </source>
</evidence>
<dbReference type="AlphaFoldDB" id="A0A2J0LI46"/>
<dbReference type="Pfam" id="PF01813">
    <property type="entry name" value="ATP-synt_D"/>
    <property type="match status" value="1"/>
</dbReference>
<comment type="similarity">
    <text evidence="1">Belongs to the V-ATPase D subunit family.</text>
</comment>